<name>A0A4C1U601_EUMVA</name>
<dbReference type="Proteomes" id="UP000299102">
    <property type="component" value="Unassembled WGS sequence"/>
</dbReference>
<accession>A0A4C1U601</accession>
<reference evidence="2 3" key="1">
    <citation type="journal article" date="2019" name="Commun. Biol.">
        <title>The bagworm genome reveals a unique fibroin gene that provides high tensile strength.</title>
        <authorList>
            <person name="Kono N."/>
            <person name="Nakamura H."/>
            <person name="Ohtoshi R."/>
            <person name="Tomita M."/>
            <person name="Numata K."/>
            <person name="Arakawa K."/>
        </authorList>
    </citation>
    <scope>NUCLEOTIDE SEQUENCE [LARGE SCALE GENOMIC DNA]</scope>
</reference>
<organism evidence="2 3">
    <name type="scientific">Eumeta variegata</name>
    <name type="common">Bagworm moth</name>
    <name type="synonym">Eumeta japonica</name>
    <dbReference type="NCBI Taxonomy" id="151549"/>
    <lineage>
        <taxon>Eukaryota</taxon>
        <taxon>Metazoa</taxon>
        <taxon>Ecdysozoa</taxon>
        <taxon>Arthropoda</taxon>
        <taxon>Hexapoda</taxon>
        <taxon>Insecta</taxon>
        <taxon>Pterygota</taxon>
        <taxon>Neoptera</taxon>
        <taxon>Endopterygota</taxon>
        <taxon>Lepidoptera</taxon>
        <taxon>Glossata</taxon>
        <taxon>Ditrysia</taxon>
        <taxon>Tineoidea</taxon>
        <taxon>Psychidae</taxon>
        <taxon>Oiketicinae</taxon>
        <taxon>Eumeta</taxon>
    </lineage>
</organism>
<proteinExistence type="predicted"/>
<evidence type="ECO:0000313" key="2">
    <source>
        <dbReference type="EMBL" id="GBP21731.1"/>
    </source>
</evidence>
<gene>
    <name evidence="2" type="ORF">EVAR_10908_1</name>
</gene>
<dbReference type="OrthoDB" id="1101576at2759"/>
<comment type="caution">
    <text evidence="2">The sequence shown here is derived from an EMBL/GenBank/DDBJ whole genome shotgun (WGS) entry which is preliminary data.</text>
</comment>
<sequence>MKRLMDVSEAREIRKDRTMWKSSLFLPIWEIGVECLDEDIQTYIQHLIALRDDFKFRFEDILAMEILPWIINPFDETEVENVILQERPGPYPERAPRAPPPPSRTQFFSYPERITKIIAADVILPFVYRRRRGASTVSLLFVPNKPQPERARRAAGGRGAPGDAPPPNL</sequence>
<dbReference type="EMBL" id="BGZK01000132">
    <property type="protein sequence ID" value="GBP21731.1"/>
    <property type="molecule type" value="Genomic_DNA"/>
</dbReference>
<evidence type="ECO:0000313" key="3">
    <source>
        <dbReference type="Proteomes" id="UP000299102"/>
    </source>
</evidence>
<feature type="region of interest" description="Disordered" evidence="1">
    <location>
        <begin position="147"/>
        <end position="169"/>
    </location>
</feature>
<keyword evidence="3" id="KW-1185">Reference proteome</keyword>
<protein>
    <submittedName>
        <fullName evidence="2">Uncharacterized protein</fullName>
    </submittedName>
</protein>
<evidence type="ECO:0000256" key="1">
    <source>
        <dbReference type="SAM" id="MobiDB-lite"/>
    </source>
</evidence>
<dbReference type="AlphaFoldDB" id="A0A4C1U601"/>